<evidence type="ECO:0000259" key="1">
    <source>
        <dbReference type="Pfam" id="PF00534"/>
    </source>
</evidence>
<dbReference type="GO" id="GO:0016757">
    <property type="term" value="F:glycosyltransferase activity"/>
    <property type="evidence" value="ECO:0007669"/>
    <property type="project" value="InterPro"/>
</dbReference>
<name>A0A1F7RY08_9BACT</name>
<dbReference type="Proteomes" id="UP000179266">
    <property type="component" value="Unassembled WGS sequence"/>
</dbReference>
<evidence type="ECO:0000259" key="2">
    <source>
        <dbReference type="Pfam" id="PF13439"/>
    </source>
</evidence>
<dbReference type="AlphaFoldDB" id="A0A1F7RY08"/>
<proteinExistence type="predicted"/>
<evidence type="ECO:0000313" key="3">
    <source>
        <dbReference type="EMBL" id="OGL46455.1"/>
    </source>
</evidence>
<feature type="domain" description="Glycosyl transferase family 1" evidence="1">
    <location>
        <begin position="187"/>
        <end position="357"/>
    </location>
</feature>
<dbReference type="Gene3D" id="3.40.50.2000">
    <property type="entry name" value="Glycogen Phosphorylase B"/>
    <property type="match status" value="2"/>
</dbReference>
<dbReference type="EMBL" id="MGDD01000127">
    <property type="protein sequence ID" value="OGL46455.1"/>
    <property type="molecule type" value="Genomic_DNA"/>
</dbReference>
<protein>
    <recommendedName>
        <fullName evidence="5">Glycosyltransferase subfamily 4-like N-terminal domain-containing protein</fullName>
    </recommendedName>
</protein>
<evidence type="ECO:0000313" key="4">
    <source>
        <dbReference type="Proteomes" id="UP000179266"/>
    </source>
</evidence>
<reference evidence="3 4" key="1">
    <citation type="journal article" date="2016" name="Nat. Commun.">
        <title>Thousands of microbial genomes shed light on interconnected biogeochemical processes in an aquifer system.</title>
        <authorList>
            <person name="Anantharaman K."/>
            <person name="Brown C.T."/>
            <person name="Hug L.A."/>
            <person name="Sharon I."/>
            <person name="Castelle C.J."/>
            <person name="Probst A.J."/>
            <person name="Thomas B.C."/>
            <person name="Singh A."/>
            <person name="Wilkins M.J."/>
            <person name="Karaoz U."/>
            <person name="Brodie E.L."/>
            <person name="Williams K.H."/>
            <person name="Hubbard S.S."/>
            <person name="Banfield J.F."/>
        </authorList>
    </citation>
    <scope>NUCLEOTIDE SEQUENCE [LARGE SCALE GENOMIC DNA]</scope>
</reference>
<gene>
    <name evidence="3" type="ORF">A2161_02455</name>
</gene>
<accession>A0A1F7RY08</accession>
<sequence length="383" mass="43855">MKIAMVTSALQSGAGRVITDLCIDLKNRGFESFVISSGNVDGSIDWENYIVQLQNAKIHYDTTDLFHRNTECFWNSVNFLTELFAKTKPDIIHAHGGVSALAAYLSSKMYNPVPVITSFYSWNINRPTWMNFADILAFRCCHRIIVATDYYFQFLLKEGLDHQNVSKIHLGLKTDLFSQYKRNQFKKELFSQYCFNSDDWIISMLAVIEPRKNQIAAIEALYHLIHKYGKESVKMIFIGNIKDQCYFDTLQNRIDQLNLGNSIVFTGYCNDPNPIIAESDAFVFPTLSEGLGIAILEAMILKTPVVSSCIEGTAEILRNNENCLTVDPNNPEDIAAKLFHVITNRELSKKLIQKAYDTVIHEFDWEQTLTQHIQLYENMKILE</sequence>
<comment type="caution">
    <text evidence="3">The sequence shown here is derived from an EMBL/GenBank/DDBJ whole genome shotgun (WGS) entry which is preliminary data.</text>
</comment>
<dbReference type="Pfam" id="PF13439">
    <property type="entry name" value="Glyco_transf_4"/>
    <property type="match status" value="1"/>
</dbReference>
<dbReference type="Pfam" id="PF00534">
    <property type="entry name" value="Glycos_transf_1"/>
    <property type="match status" value="1"/>
</dbReference>
<organism evidence="3 4">
    <name type="scientific">Candidatus Schekmanbacteria bacterium RBG_13_48_7</name>
    <dbReference type="NCBI Taxonomy" id="1817878"/>
    <lineage>
        <taxon>Bacteria</taxon>
        <taxon>Candidatus Schekmaniibacteriota</taxon>
    </lineage>
</organism>
<dbReference type="PANTHER" id="PTHR12526:SF630">
    <property type="entry name" value="GLYCOSYLTRANSFERASE"/>
    <property type="match status" value="1"/>
</dbReference>
<evidence type="ECO:0008006" key="5">
    <source>
        <dbReference type="Google" id="ProtNLM"/>
    </source>
</evidence>
<dbReference type="InterPro" id="IPR001296">
    <property type="entry name" value="Glyco_trans_1"/>
</dbReference>
<dbReference type="InterPro" id="IPR028098">
    <property type="entry name" value="Glyco_trans_4-like_N"/>
</dbReference>
<dbReference type="CDD" id="cd03801">
    <property type="entry name" value="GT4_PimA-like"/>
    <property type="match status" value="1"/>
</dbReference>
<feature type="domain" description="Glycosyltransferase subfamily 4-like N-terminal" evidence="2">
    <location>
        <begin position="12"/>
        <end position="175"/>
    </location>
</feature>
<dbReference type="PANTHER" id="PTHR12526">
    <property type="entry name" value="GLYCOSYLTRANSFERASE"/>
    <property type="match status" value="1"/>
</dbReference>
<dbReference type="SUPFAM" id="SSF53756">
    <property type="entry name" value="UDP-Glycosyltransferase/glycogen phosphorylase"/>
    <property type="match status" value="1"/>
</dbReference>